<keyword evidence="2" id="KW-1133">Transmembrane helix</keyword>
<dbReference type="InParanoid" id="A0A5C3NWQ8"/>
<evidence type="ECO:0000256" key="2">
    <source>
        <dbReference type="SAM" id="Phobius"/>
    </source>
</evidence>
<keyword evidence="2" id="KW-0472">Membrane</keyword>
<dbReference type="AlphaFoldDB" id="A0A5C3NWQ8"/>
<dbReference type="STRING" id="1314778.A0A5C3NWQ8"/>
<feature type="region of interest" description="Disordered" evidence="1">
    <location>
        <begin position="76"/>
        <end position="128"/>
    </location>
</feature>
<feature type="region of interest" description="Disordered" evidence="1">
    <location>
        <begin position="210"/>
        <end position="255"/>
    </location>
</feature>
<keyword evidence="2" id="KW-0812">Transmembrane</keyword>
<sequence length="367" mass="39026">MSSPELVYCALVALAGYALFLISSHMKAKNDPPTRRRRAQPAVPVATAGSGTAHAAVVHPRRKVIQRNLSVVYENESDIEEVAPPSSTQQGSSSGAGAGSQARLDSRSSNRSAQGHSRARSRSRSVVDVPAQLSTLEQLVTAVRARATASVVPLALTIGINPPAPRTPSAEPFAAPVSPLPVCMPPTAPLAPVRLSTPPSSLRLPSPPGIARAPSIGPSNINQAPSAGPSAHLAAEQDPPSAPGTGFTQLTVGGSPIVRTERKVTPRPKHNEPRKTILTPYWGPGKTPALELIRAPPDLTSDPELAVGDVFHWYTAVQYRLWVWDSDDDGLSKWQATNVPSWVSQEHYADLDHAMRSKDAYEPESEL</sequence>
<feature type="compositionally biased region" description="Low complexity" evidence="1">
    <location>
        <begin position="86"/>
        <end position="102"/>
    </location>
</feature>
<proteinExistence type="predicted"/>
<name>A0A5C3NWQ8_9APHY</name>
<feature type="transmembrane region" description="Helical" evidence="2">
    <location>
        <begin position="6"/>
        <end position="28"/>
    </location>
</feature>
<evidence type="ECO:0000256" key="1">
    <source>
        <dbReference type="SAM" id="MobiDB-lite"/>
    </source>
</evidence>
<evidence type="ECO:0000313" key="3">
    <source>
        <dbReference type="EMBL" id="TFK80748.1"/>
    </source>
</evidence>
<dbReference type="Proteomes" id="UP000308197">
    <property type="component" value="Unassembled WGS sequence"/>
</dbReference>
<feature type="region of interest" description="Disordered" evidence="1">
    <location>
        <begin position="27"/>
        <end position="56"/>
    </location>
</feature>
<reference evidence="3 4" key="1">
    <citation type="journal article" date="2019" name="Nat. Ecol. Evol.">
        <title>Megaphylogeny resolves global patterns of mushroom evolution.</title>
        <authorList>
            <person name="Varga T."/>
            <person name="Krizsan K."/>
            <person name="Foldi C."/>
            <person name="Dima B."/>
            <person name="Sanchez-Garcia M."/>
            <person name="Sanchez-Ramirez S."/>
            <person name="Szollosi G.J."/>
            <person name="Szarkandi J.G."/>
            <person name="Papp V."/>
            <person name="Albert L."/>
            <person name="Andreopoulos W."/>
            <person name="Angelini C."/>
            <person name="Antonin V."/>
            <person name="Barry K.W."/>
            <person name="Bougher N.L."/>
            <person name="Buchanan P."/>
            <person name="Buyck B."/>
            <person name="Bense V."/>
            <person name="Catcheside P."/>
            <person name="Chovatia M."/>
            <person name="Cooper J."/>
            <person name="Damon W."/>
            <person name="Desjardin D."/>
            <person name="Finy P."/>
            <person name="Geml J."/>
            <person name="Haridas S."/>
            <person name="Hughes K."/>
            <person name="Justo A."/>
            <person name="Karasinski D."/>
            <person name="Kautmanova I."/>
            <person name="Kiss B."/>
            <person name="Kocsube S."/>
            <person name="Kotiranta H."/>
            <person name="LaButti K.M."/>
            <person name="Lechner B.E."/>
            <person name="Liimatainen K."/>
            <person name="Lipzen A."/>
            <person name="Lukacs Z."/>
            <person name="Mihaltcheva S."/>
            <person name="Morgado L.N."/>
            <person name="Niskanen T."/>
            <person name="Noordeloos M.E."/>
            <person name="Ohm R.A."/>
            <person name="Ortiz-Santana B."/>
            <person name="Ovrebo C."/>
            <person name="Racz N."/>
            <person name="Riley R."/>
            <person name="Savchenko A."/>
            <person name="Shiryaev A."/>
            <person name="Soop K."/>
            <person name="Spirin V."/>
            <person name="Szebenyi C."/>
            <person name="Tomsovsky M."/>
            <person name="Tulloss R.E."/>
            <person name="Uehling J."/>
            <person name="Grigoriev I.V."/>
            <person name="Vagvolgyi C."/>
            <person name="Papp T."/>
            <person name="Martin F.M."/>
            <person name="Miettinen O."/>
            <person name="Hibbett D.S."/>
            <person name="Nagy L.G."/>
        </authorList>
    </citation>
    <scope>NUCLEOTIDE SEQUENCE [LARGE SCALE GENOMIC DNA]</scope>
    <source>
        <strain evidence="3 4">HHB13444</strain>
    </source>
</reference>
<evidence type="ECO:0000313" key="4">
    <source>
        <dbReference type="Proteomes" id="UP000308197"/>
    </source>
</evidence>
<keyword evidence="4" id="KW-1185">Reference proteome</keyword>
<organism evidence="3 4">
    <name type="scientific">Polyporus arcularius HHB13444</name>
    <dbReference type="NCBI Taxonomy" id="1314778"/>
    <lineage>
        <taxon>Eukaryota</taxon>
        <taxon>Fungi</taxon>
        <taxon>Dikarya</taxon>
        <taxon>Basidiomycota</taxon>
        <taxon>Agaricomycotina</taxon>
        <taxon>Agaricomycetes</taxon>
        <taxon>Polyporales</taxon>
        <taxon>Polyporaceae</taxon>
        <taxon>Polyporus</taxon>
    </lineage>
</organism>
<protein>
    <submittedName>
        <fullName evidence="3">Uncharacterized protein</fullName>
    </submittedName>
</protein>
<dbReference type="EMBL" id="ML211714">
    <property type="protein sequence ID" value="TFK80748.1"/>
    <property type="molecule type" value="Genomic_DNA"/>
</dbReference>
<accession>A0A5C3NWQ8</accession>
<gene>
    <name evidence="3" type="ORF">K466DRAFT_605075</name>
</gene>